<dbReference type="GO" id="GO:0016297">
    <property type="term" value="F:fatty acyl-[ACP] hydrolase activity"/>
    <property type="evidence" value="ECO:0007669"/>
    <property type="project" value="UniProtKB-EC"/>
</dbReference>
<organism evidence="3">
    <name type="scientific">Timema tahoe</name>
    <dbReference type="NCBI Taxonomy" id="61484"/>
    <lineage>
        <taxon>Eukaryota</taxon>
        <taxon>Metazoa</taxon>
        <taxon>Ecdysozoa</taxon>
        <taxon>Arthropoda</taxon>
        <taxon>Hexapoda</taxon>
        <taxon>Insecta</taxon>
        <taxon>Pterygota</taxon>
        <taxon>Neoptera</taxon>
        <taxon>Polyneoptera</taxon>
        <taxon>Phasmatodea</taxon>
        <taxon>Timematodea</taxon>
        <taxon>Timematoidea</taxon>
        <taxon>Timematidae</taxon>
        <taxon>Timema</taxon>
    </lineage>
</organism>
<dbReference type="SUPFAM" id="SSF53474">
    <property type="entry name" value="alpha/beta-Hydrolases"/>
    <property type="match status" value="1"/>
</dbReference>
<dbReference type="EMBL" id="OE001417">
    <property type="protein sequence ID" value="CAD7456767.1"/>
    <property type="molecule type" value="Genomic_DNA"/>
</dbReference>
<sequence length="618" mass="67859">MTRSPSTEGRCSLTGFAKLNDATSLHNLDVASRSLDSLTHFVSLMDKSGEDVSKERFKEGLPILDVQWTDSQKSVNIRPILKVMDRLLSSRSPPFINVSLEDKLIKYTNEGATTWRSSVRISRRGASHRQGWVASCSVRERAVITKWSGSTISAMLFFELNLNTLSPQMAGSAADLVCAHNPLPTLPHHSPSWLASESRFNEIGSFLPSNLDELEAVGFDFLSKAKRPLVVTPSLSPGIGRVPEVPPIFIVPGIQNKTEKVLETLTNKIMYPTICINLQDHNMSLSKSAENIVKHMRNIQPVGPYNLVGVSWGGILTLELARELQSQDQKIQLFLLDGAPDTTQSIAKLLGTGDDLHCNLITKLLGIESNKVQEDLINLKDWKSRVAYVLHKMKNLSPKRKRYLESGLESSYIRINKLLNYKPTEKLLSGDVHLIRPEGALEEDHCDLHKYFQGTVNIHLVDGDHRTLLSNRATADIINNEALANIKEVSPHLREGRVESHLGKYTPSSPDCDSNLGLPVLGSLAQHETSTLANYATGAGSSSISSSPFSSLDSCCSLIISALSGVPQIVMSLSAAMYSSYVQSGANFCHVSSSHGQETLNKQSNLGLVSSDERETKL</sequence>
<name>A0A7R9NU93_9NEOP</name>
<dbReference type="EC" id="3.1.2.14" evidence="1"/>
<dbReference type="InterPro" id="IPR029058">
    <property type="entry name" value="AB_hydrolase_fold"/>
</dbReference>
<dbReference type="Gene3D" id="3.40.50.1820">
    <property type="entry name" value="alpha/beta hydrolase"/>
    <property type="match status" value="1"/>
</dbReference>
<gene>
    <name evidence="3" type="ORF">TTEB3V08_LOCUS4784</name>
</gene>
<feature type="domain" description="Thioesterase" evidence="2">
    <location>
        <begin position="270"/>
        <end position="477"/>
    </location>
</feature>
<accession>A0A7R9NU93</accession>
<evidence type="ECO:0000259" key="2">
    <source>
        <dbReference type="Pfam" id="PF00975"/>
    </source>
</evidence>
<dbReference type="Pfam" id="PF00975">
    <property type="entry name" value="Thioesterase"/>
    <property type="match status" value="1"/>
</dbReference>
<dbReference type="InterPro" id="IPR001031">
    <property type="entry name" value="Thioesterase"/>
</dbReference>
<reference evidence="3" key="1">
    <citation type="submission" date="2020-11" db="EMBL/GenBank/DDBJ databases">
        <authorList>
            <person name="Tran Van P."/>
        </authorList>
    </citation>
    <scope>NUCLEOTIDE SEQUENCE</scope>
</reference>
<evidence type="ECO:0000313" key="3">
    <source>
        <dbReference type="EMBL" id="CAD7456767.1"/>
    </source>
</evidence>
<protein>
    <recommendedName>
        <fullName evidence="1">oleoyl-[acyl-carrier-protein] hydrolase</fullName>
        <ecNumber evidence="1">3.1.2.14</ecNumber>
    </recommendedName>
</protein>
<proteinExistence type="predicted"/>
<dbReference type="AlphaFoldDB" id="A0A7R9NU93"/>
<evidence type="ECO:0000256" key="1">
    <source>
        <dbReference type="ARBA" id="ARBA00012480"/>
    </source>
</evidence>